<dbReference type="EMBL" id="CP136894">
    <property type="protein sequence ID" value="WOL09236.1"/>
    <property type="molecule type" value="Genomic_DNA"/>
</dbReference>
<reference evidence="4 5" key="1">
    <citation type="submission" date="2023-10" db="EMBL/GenBank/DDBJ databases">
        <title>Chromosome-scale genome assembly provides insights into flower coloration mechanisms of Canna indica.</title>
        <authorList>
            <person name="Li C."/>
        </authorList>
    </citation>
    <scope>NUCLEOTIDE SEQUENCE [LARGE SCALE GENOMIC DNA]</scope>
    <source>
        <tissue evidence="4">Flower</tissue>
    </source>
</reference>
<proteinExistence type="predicted"/>
<dbReference type="SUPFAM" id="SSF50965">
    <property type="entry name" value="Galactose oxidase, central domain"/>
    <property type="match status" value="1"/>
</dbReference>
<dbReference type="Proteomes" id="UP001327560">
    <property type="component" value="Chromosome 5"/>
</dbReference>
<accession>A0AAQ3KNN2</accession>
<dbReference type="Pfam" id="PF07250">
    <property type="entry name" value="Glyoxal_oxid_N"/>
    <property type="match status" value="1"/>
</dbReference>
<name>A0AAQ3KNN2_9LILI</name>
<dbReference type="Gene3D" id="2.130.10.80">
    <property type="entry name" value="Galactose oxidase/kelch, beta-propeller"/>
    <property type="match status" value="1"/>
</dbReference>
<dbReference type="InterPro" id="IPR037293">
    <property type="entry name" value="Gal_Oxidase_central_sf"/>
</dbReference>
<keyword evidence="5" id="KW-1185">Reference proteome</keyword>
<gene>
    <name evidence="4" type="ORF">Cni_G17989</name>
</gene>
<dbReference type="InterPro" id="IPR015202">
    <property type="entry name" value="GO-like_E_set"/>
</dbReference>
<feature type="domain" description="Glyoxal oxidase N-terminal" evidence="2">
    <location>
        <begin position="2"/>
        <end position="181"/>
    </location>
</feature>
<protein>
    <submittedName>
        <fullName evidence="4">Aldehyde oxidase GLOX-like</fullName>
    </submittedName>
</protein>
<evidence type="ECO:0000313" key="5">
    <source>
        <dbReference type="Proteomes" id="UP001327560"/>
    </source>
</evidence>
<evidence type="ECO:0000259" key="3">
    <source>
        <dbReference type="Pfam" id="PF09118"/>
    </source>
</evidence>
<dbReference type="InterPro" id="IPR013783">
    <property type="entry name" value="Ig-like_fold"/>
</dbReference>
<keyword evidence="1" id="KW-0732">Signal</keyword>
<evidence type="ECO:0000259" key="2">
    <source>
        <dbReference type="Pfam" id="PF07250"/>
    </source>
</evidence>
<feature type="domain" description="Galactose oxidase-like Early set" evidence="3">
    <location>
        <begin position="190"/>
        <end position="293"/>
    </location>
</feature>
<dbReference type="InterPro" id="IPR011043">
    <property type="entry name" value="Gal_Oxase/kelch_b-propeller"/>
</dbReference>
<organism evidence="4 5">
    <name type="scientific">Canna indica</name>
    <name type="common">Indian-shot</name>
    <dbReference type="NCBI Taxonomy" id="4628"/>
    <lineage>
        <taxon>Eukaryota</taxon>
        <taxon>Viridiplantae</taxon>
        <taxon>Streptophyta</taxon>
        <taxon>Embryophyta</taxon>
        <taxon>Tracheophyta</taxon>
        <taxon>Spermatophyta</taxon>
        <taxon>Magnoliopsida</taxon>
        <taxon>Liliopsida</taxon>
        <taxon>Zingiberales</taxon>
        <taxon>Cannaceae</taxon>
        <taxon>Canna</taxon>
    </lineage>
</organism>
<evidence type="ECO:0000313" key="4">
    <source>
        <dbReference type="EMBL" id="WOL09236.1"/>
    </source>
</evidence>
<dbReference type="PANTHER" id="PTHR32208">
    <property type="entry name" value="SECRETED PROTEIN-RELATED"/>
    <property type="match status" value="1"/>
</dbReference>
<sequence length="295" mass="31027">MPGGDPRNYPSSGSSVLLPLKPSPAEAEVLICGGAPAGSYLQASQNKTFLPALDTCGRITITDEAPAWSMETMPVARVMGDMVLLPGGDVLLINGAAAGTAGWEFGREPVLTPVLYRPEATAGTRFEVQAASATPRLYHSTAVLLRDGRVLVGGSNPHVKYEFWGVEYPTELSLEAFSPAYLGAEKAALRPQISAPAMSVHLSYGEAFTMEYSVGRASEGGVKVTMVAPSFATHSFSMNQRLLFLETELASAGDGGARKVVAVAPASTNLAPAGYYMVHIVNGGIPSKGMWVHLQ</sequence>
<evidence type="ECO:0000256" key="1">
    <source>
        <dbReference type="ARBA" id="ARBA00022729"/>
    </source>
</evidence>
<dbReference type="Gene3D" id="2.60.40.10">
    <property type="entry name" value="Immunoglobulins"/>
    <property type="match status" value="1"/>
</dbReference>
<dbReference type="AlphaFoldDB" id="A0AAQ3KNN2"/>
<dbReference type="Pfam" id="PF09118">
    <property type="entry name" value="GO-like_E_set"/>
    <property type="match status" value="1"/>
</dbReference>
<dbReference type="SUPFAM" id="SSF81296">
    <property type="entry name" value="E set domains"/>
    <property type="match status" value="1"/>
</dbReference>
<dbReference type="CDD" id="cd02851">
    <property type="entry name" value="E_set_GO_C"/>
    <property type="match status" value="1"/>
</dbReference>
<dbReference type="InterPro" id="IPR009880">
    <property type="entry name" value="Glyoxal_oxidase_N"/>
</dbReference>
<dbReference type="PANTHER" id="PTHR32208:SF62">
    <property type="entry name" value="OXIDASE, PUTATIVE, EXPRESSED-RELATED"/>
    <property type="match status" value="1"/>
</dbReference>
<dbReference type="InterPro" id="IPR014756">
    <property type="entry name" value="Ig_E-set"/>
</dbReference>